<evidence type="ECO:0000256" key="1">
    <source>
        <dbReference type="SAM" id="SignalP"/>
    </source>
</evidence>
<evidence type="ECO:0000313" key="2">
    <source>
        <dbReference type="EMBL" id="JAR88478.1"/>
    </source>
</evidence>
<organism evidence="2">
    <name type="scientific">Ixodes ricinus</name>
    <name type="common">Common tick</name>
    <name type="synonym">Acarus ricinus</name>
    <dbReference type="NCBI Taxonomy" id="34613"/>
    <lineage>
        <taxon>Eukaryota</taxon>
        <taxon>Metazoa</taxon>
        <taxon>Ecdysozoa</taxon>
        <taxon>Arthropoda</taxon>
        <taxon>Chelicerata</taxon>
        <taxon>Arachnida</taxon>
        <taxon>Acari</taxon>
        <taxon>Parasitiformes</taxon>
        <taxon>Ixodida</taxon>
        <taxon>Ixodoidea</taxon>
        <taxon>Ixodidae</taxon>
        <taxon>Ixodinae</taxon>
        <taxon>Ixodes</taxon>
    </lineage>
</organism>
<dbReference type="AlphaFoldDB" id="A0A147BCI1"/>
<keyword evidence="1" id="KW-0732">Signal</keyword>
<feature type="chain" id="PRO_5007542002" evidence="1">
    <location>
        <begin position="25"/>
        <end position="108"/>
    </location>
</feature>
<dbReference type="EMBL" id="GEGO01006926">
    <property type="protein sequence ID" value="JAR88478.1"/>
    <property type="molecule type" value="Transcribed_RNA"/>
</dbReference>
<proteinExistence type="predicted"/>
<protein>
    <submittedName>
        <fullName evidence="2">Putative secreted protein</fullName>
    </submittedName>
</protein>
<reference evidence="2" key="1">
    <citation type="journal article" date="2018" name="PLoS Negl. Trop. Dis.">
        <title>Sialome diversity of ticks revealed by RNAseq of single tick salivary glands.</title>
        <authorList>
            <person name="Perner J."/>
            <person name="Kropackova S."/>
            <person name="Kopacek P."/>
            <person name="Ribeiro J.M."/>
        </authorList>
    </citation>
    <scope>NUCLEOTIDE SEQUENCE</scope>
    <source>
        <strain evidence="2">Siblings of single egg batch collected in Ceske Budejovice</strain>
        <tissue evidence="2">Salivary glands</tissue>
    </source>
</reference>
<accession>A0A147BCI1</accession>
<sequence>MKSFCLRAFMAFLLVSFQVRRTCGNFAHPCSSFPAHCLGHPGRGSTWRVCRRMPGTARPQSCRQSGQTELETFVRCLRETLRTARCCLPSRTLSPSLLNSAGKCIHRW</sequence>
<name>A0A147BCI1_IXORI</name>
<feature type="signal peptide" evidence="1">
    <location>
        <begin position="1"/>
        <end position="24"/>
    </location>
</feature>